<keyword evidence="5" id="KW-1185">Reference proteome</keyword>
<dbReference type="InterPro" id="IPR036927">
    <property type="entry name" value="Cyt_c_oxase-like_su1_sf"/>
</dbReference>
<name>A0A3R9C2Z3_9HYPH</name>
<dbReference type="RefSeq" id="WP_125845338.1">
    <property type="nucleotide sequence ID" value="NZ_JACHXH010000006.1"/>
</dbReference>
<reference evidence="2 5" key="2">
    <citation type="submission" date="2020-08" db="EMBL/GenBank/DDBJ databases">
        <title>Genomic Encyclopedia of Type Strains, Phase III (KMG-III): the genomes of soil and plant-associated and newly described type strains.</title>
        <authorList>
            <person name="Whitman W."/>
        </authorList>
    </citation>
    <scope>NUCLEOTIDE SEQUENCE [LARGE SCALE GENOMIC DNA]</scope>
    <source>
        <strain evidence="2 5">CECT 4113</strain>
    </source>
</reference>
<keyword evidence="1" id="KW-0472">Membrane</keyword>
<dbReference type="Proteomes" id="UP000277279">
    <property type="component" value="Unassembled WGS sequence"/>
</dbReference>
<dbReference type="AlphaFoldDB" id="A0A3R9C2Z3"/>
<evidence type="ECO:0000313" key="4">
    <source>
        <dbReference type="Proteomes" id="UP000277279"/>
    </source>
</evidence>
<keyword evidence="1" id="KW-0812">Transmembrane</keyword>
<evidence type="ECO:0000313" key="3">
    <source>
        <dbReference type="EMBL" id="RSB79818.1"/>
    </source>
</evidence>
<evidence type="ECO:0000313" key="2">
    <source>
        <dbReference type="EMBL" id="MBB3134247.1"/>
    </source>
</evidence>
<feature type="transmembrane region" description="Helical" evidence="1">
    <location>
        <begin position="97"/>
        <end position="121"/>
    </location>
</feature>
<evidence type="ECO:0000256" key="1">
    <source>
        <dbReference type="SAM" id="Phobius"/>
    </source>
</evidence>
<dbReference type="Gene3D" id="1.20.210.10">
    <property type="entry name" value="Cytochrome c oxidase-like, subunit I domain"/>
    <property type="match status" value="1"/>
</dbReference>
<dbReference type="OrthoDB" id="9808748at2"/>
<dbReference type="EMBL" id="JACHXH010000006">
    <property type="protein sequence ID" value="MBB3134247.1"/>
    <property type="molecule type" value="Genomic_DNA"/>
</dbReference>
<comment type="caution">
    <text evidence="3">The sequence shown here is derived from an EMBL/GenBank/DDBJ whole genome shotgun (WGS) entry which is preliminary data.</text>
</comment>
<feature type="transmembrane region" description="Helical" evidence="1">
    <location>
        <begin position="70"/>
        <end position="91"/>
    </location>
</feature>
<proteinExistence type="predicted"/>
<evidence type="ECO:0008006" key="6">
    <source>
        <dbReference type="Google" id="ProtNLM"/>
    </source>
</evidence>
<gene>
    <name evidence="3" type="ORF">EFD55_12465</name>
    <name evidence="2" type="ORF">FHS26_001977</name>
</gene>
<dbReference type="PROSITE" id="PS51257">
    <property type="entry name" value="PROKAR_LIPOPROTEIN"/>
    <property type="match status" value="1"/>
</dbReference>
<sequence length="125" mass="12766">MRDIAFIFFLAAVVCVTSGMGCGIQMAISEDHLLAPAHAHLNLVGWTTLALFGLYYRLTPAAAQGILPRVHAGLAILGVAFMTPGIAMVIVGGSPALASAGAILTLASMLLFLVTVARYGLGAAA</sequence>
<evidence type="ECO:0000313" key="5">
    <source>
        <dbReference type="Proteomes" id="UP000518315"/>
    </source>
</evidence>
<accession>A0A3R9C2Z3</accession>
<dbReference type="SUPFAM" id="SSF81442">
    <property type="entry name" value="Cytochrome c oxidase subunit I-like"/>
    <property type="match status" value="1"/>
</dbReference>
<keyword evidence="1" id="KW-1133">Transmembrane helix</keyword>
<dbReference type="Proteomes" id="UP000518315">
    <property type="component" value="Unassembled WGS sequence"/>
</dbReference>
<organism evidence="3 4">
    <name type="scientific">Rhizobium pisi</name>
    <dbReference type="NCBI Taxonomy" id="574561"/>
    <lineage>
        <taxon>Bacteria</taxon>
        <taxon>Pseudomonadati</taxon>
        <taxon>Pseudomonadota</taxon>
        <taxon>Alphaproteobacteria</taxon>
        <taxon>Hyphomicrobiales</taxon>
        <taxon>Rhizobiaceae</taxon>
        <taxon>Rhizobium/Agrobacterium group</taxon>
        <taxon>Rhizobium</taxon>
    </lineage>
</organism>
<feature type="transmembrane region" description="Helical" evidence="1">
    <location>
        <begin position="39"/>
        <end position="58"/>
    </location>
</feature>
<reference evidence="3 4" key="1">
    <citation type="submission" date="2018-11" db="EMBL/GenBank/DDBJ databases">
        <authorList>
            <person name="Huo Y."/>
        </authorList>
    </citation>
    <scope>NUCLEOTIDE SEQUENCE [LARGE SCALE GENOMIC DNA]</scope>
    <source>
        <strain evidence="3 4">DSM 30132</strain>
    </source>
</reference>
<dbReference type="EMBL" id="RJJT01000007">
    <property type="protein sequence ID" value="RSB79818.1"/>
    <property type="molecule type" value="Genomic_DNA"/>
</dbReference>
<protein>
    <recommendedName>
        <fullName evidence="6">Cbb3-type cytochrome c oxidase subunit I</fullName>
    </recommendedName>
</protein>